<feature type="domain" description="Uroporphyrinogen decarboxylase (URO-D)" evidence="11">
    <location>
        <begin position="137"/>
        <end position="153"/>
    </location>
</feature>
<dbReference type="CDD" id="cd00717">
    <property type="entry name" value="URO-D"/>
    <property type="match status" value="1"/>
</dbReference>
<dbReference type="InterPro" id="IPR006361">
    <property type="entry name" value="Uroporphyrinogen_deCO2ase_HemE"/>
</dbReference>
<evidence type="ECO:0000256" key="6">
    <source>
        <dbReference type="ARBA" id="ARBA00023244"/>
    </source>
</evidence>
<dbReference type="EMBL" id="CP071182">
    <property type="protein sequence ID" value="QSO46207.1"/>
    <property type="molecule type" value="Genomic_DNA"/>
</dbReference>
<feature type="binding site" evidence="7">
    <location>
        <position position="149"/>
    </location>
    <ligand>
        <name>substrate</name>
    </ligand>
</feature>
<evidence type="ECO:0000259" key="11">
    <source>
        <dbReference type="PROSITE" id="PS00907"/>
    </source>
</evidence>
<gene>
    <name evidence="7 12" type="primary">hemE</name>
    <name evidence="12" type="ORF">JZ786_17065</name>
</gene>
<evidence type="ECO:0000256" key="8">
    <source>
        <dbReference type="RuleBase" id="RU000554"/>
    </source>
</evidence>
<dbReference type="SUPFAM" id="SSF51726">
    <property type="entry name" value="UROD/MetE-like"/>
    <property type="match status" value="1"/>
</dbReference>
<evidence type="ECO:0000256" key="1">
    <source>
        <dbReference type="ARBA" id="ARBA00004804"/>
    </source>
</evidence>
<dbReference type="GO" id="GO:0005829">
    <property type="term" value="C:cytosol"/>
    <property type="evidence" value="ECO:0007669"/>
    <property type="project" value="TreeGrafter"/>
</dbReference>
<proteinExistence type="inferred from homology"/>
<dbReference type="NCBIfam" id="TIGR01464">
    <property type="entry name" value="hemE"/>
    <property type="match status" value="1"/>
</dbReference>
<dbReference type="PROSITE" id="PS00907">
    <property type="entry name" value="UROD_2"/>
    <property type="match status" value="1"/>
</dbReference>
<feature type="binding site" evidence="7">
    <location>
        <position position="74"/>
    </location>
    <ligand>
        <name>substrate</name>
    </ligand>
</feature>
<dbReference type="PANTHER" id="PTHR21091:SF169">
    <property type="entry name" value="UROPORPHYRINOGEN DECARBOXYLASE"/>
    <property type="match status" value="1"/>
</dbReference>
<keyword evidence="6 7" id="KW-0627">Porphyrin biosynthesis</keyword>
<feature type="site" description="Transition state stabilizer" evidence="7">
    <location>
        <position position="74"/>
    </location>
</feature>
<dbReference type="HAMAP" id="MF_00218">
    <property type="entry name" value="URO_D"/>
    <property type="match status" value="1"/>
</dbReference>
<evidence type="ECO:0000256" key="9">
    <source>
        <dbReference type="RuleBase" id="RU004169"/>
    </source>
</evidence>
<protein>
    <recommendedName>
        <fullName evidence="3 7">Uroporphyrinogen decarboxylase</fullName>
        <shortName evidence="7">UPD</shortName>
        <shortName evidence="7">URO-D</shortName>
        <ecNumber evidence="3 7">4.1.1.37</ecNumber>
    </recommendedName>
</protein>
<comment type="function">
    <text evidence="7">Catalyzes the decarboxylation of four acetate groups of uroporphyrinogen-III to yield coproporphyrinogen-III.</text>
</comment>
<accession>A0A9X7VWL6</accession>
<dbReference type="GO" id="GO:0006782">
    <property type="term" value="P:protoporphyrinogen IX biosynthetic process"/>
    <property type="evidence" value="ECO:0007669"/>
    <property type="project" value="UniProtKB-UniRule"/>
</dbReference>
<sequence>MSLESTFLQACAKQPVNHIPVWYMRQAGRYQPEYRAIREKHSLVEICRIPELCFEVTKLPVKQLGVDAAILFSDIMIPIGAMGLDFEIKESVGPIIASPLRSKADIDNLQVFHPEEKLPYVLKTIELLKDDLSVPLIGFTGAPFTLASYMIEGRPSRNYIRTKQLMWSDKALWTALLDKLGAMIVRYAKAQIAAGAAAIQLFDSWVGNLSVADYREYILPTMKNIFTELKDTGVPLIYFGVQTGELLTSFAQTGATVIGVDWRVPIQAARARLGYHFAVQGNLDPILLFAPWEILEQRTREILDAAMDRPGFIFNLGHGVTHNDPPVAVDTLRRLTKFVHEYTEGKISQTAARV</sequence>
<feature type="binding site" evidence="7">
    <location>
        <position position="318"/>
    </location>
    <ligand>
        <name>substrate</name>
    </ligand>
</feature>
<dbReference type="RefSeq" id="WP_206655577.1">
    <property type="nucleotide sequence ID" value="NZ_CP071182.1"/>
</dbReference>
<keyword evidence="13" id="KW-1185">Reference proteome</keyword>
<keyword evidence="4 7" id="KW-0210">Decarboxylase</keyword>
<dbReference type="Gene3D" id="3.20.20.210">
    <property type="match status" value="1"/>
</dbReference>
<organism evidence="12 13">
    <name type="scientific">Alicyclobacillus mengziensis</name>
    <dbReference type="NCBI Taxonomy" id="2931921"/>
    <lineage>
        <taxon>Bacteria</taxon>
        <taxon>Bacillati</taxon>
        <taxon>Bacillota</taxon>
        <taxon>Bacilli</taxon>
        <taxon>Bacillales</taxon>
        <taxon>Alicyclobacillaceae</taxon>
        <taxon>Alicyclobacillus</taxon>
    </lineage>
</organism>
<evidence type="ECO:0000313" key="13">
    <source>
        <dbReference type="Proteomes" id="UP000663505"/>
    </source>
</evidence>
<comment type="pathway">
    <text evidence="1 7 8">Porphyrin-containing compound metabolism; protoporphyrin-IX biosynthesis; coproporphyrinogen-III from 5-aminolevulinate: step 4/4.</text>
</comment>
<dbReference type="InterPro" id="IPR000257">
    <property type="entry name" value="Uroporphyrinogen_deCOase"/>
</dbReference>
<evidence type="ECO:0000313" key="12">
    <source>
        <dbReference type="EMBL" id="QSO46207.1"/>
    </source>
</evidence>
<comment type="catalytic activity">
    <reaction evidence="7 8">
        <text>uroporphyrinogen III + 4 H(+) = coproporphyrinogen III + 4 CO2</text>
        <dbReference type="Rhea" id="RHEA:19865"/>
        <dbReference type="ChEBI" id="CHEBI:15378"/>
        <dbReference type="ChEBI" id="CHEBI:16526"/>
        <dbReference type="ChEBI" id="CHEBI:57308"/>
        <dbReference type="ChEBI" id="CHEBI:57309"/>
        <dbReference type="EC" id="4.1.1.37"/>
    </reaction>
</comment>
<comment type="subcellular location">
    <subcellularLocation>
        <location evidence="7">Cytoplasm</location>
    </subcellularLocation>
</comment>
<feature type="binding site" evidence="7">
    <location>
        <position position="204"/>
    </location>
    <ligand>
        <name>substrate</name>
    </ligand>
</feature>
<evidence type="ECO:0000259" key="10">
    <source>
        <dbReference type="PROSITE" id="PS00906"/>
    </source>
</evidence>
<evidence type="ECO:0000256" key="3">
    <source>
        <dbReference type="ARBA" id="ARBA00012288"/>
    </source>
</evidence>
<dbReference type="AlphaFoldDB" id="A0A9X7VWL6"/>
<keyword evidence="5 7" id="KW-0456">Lyase</keyword>
<dbReference type="KEGG" id="afx:JZ786_17065"/>
<evidence type="ECO:0000256" key="5">
    <source>
        <dbReference type="ARBA" id="ARBA00023239"/>
    </source>
</evidence>
<dbReference type="InterPro" id="IPR038071">
    <property type="entry name" value="UROD/MetE-like_sf"/>
</dbReference>
<evidence type="ECO:0000256" key="2">
    <source>
        <dbReference type="ARBA" id="ARBA00009935"/>
    </source>
</evidence>
<evidence type="ECO:0000256" key="4">
    <source>
        <dbReference type="ARBA" id="ARBA00022793"/>
    </source>
</evidence>
<keyword evidence="7" id="KW-0963">Cytoplasm</keyword>
<dbReference type="PROSITE" id="PS00906">
    <property type="entry name" value="UROD_1"/>
    <property type="match status" value="1"/>
</dbReference>
<dbReference type="PANTHER" id="PTHR21091">
    <property type="entry name" value="METHYLTETRAHYDROFOLATE:HOMOCYSTEINE METHYLTRANSFERASE RELATED"/>
    <property type="match status" value="1"/>
</dbReference>
<comment type="caution">
    <text evidence="7">Lacks conserved residue(s) required for the propagation of feature annotation.</text>
</comment>
<comment type="similarity">
    <text evidence="2 7 9">Belongs to the uroporphyrinogen decarboxylase family.</text>
</comment>
<reference evidence="12 13" key="1">
    <citation type="submission" date="2021-02" db="EMBL/GenBank/DDBJ databases">
        <title>Alicyclobacillus curvatus sp. nov. and Alicyclobacillus mengziensis sp. nov., two acidophilic bacteria isolated from acid mine drainage.</title>
        <authorList>
            <person name="Huang Y."/>
        </authorList>
    </citation>
    <scope>NUCLEOTIDE SEQUENCE [LARGE SCALE GENOMIC DNA]</scope>
    <source>
        <strain evidence="12 13">S30H14</strain>
    </source>
</reference>
<feature type="domain" description="Uroporphyrinogen decarboxylase (URO-D)" evidence="10">
    <location>
        <begin position="20"/>
        <end position="29"/>
    </location>
</feature>
<evidence type="ECO:0000256" key="7">
    <source>
        <dbReference type="HAMAP-Rule" id="MF_00218"/>
    </source>
</evidence>
<dbReference type="Proteomes" id="UP000663505">
    <property type="component" value="Chromosome"/>
</dbReference>
<dbReference type="Pfam" id="PF01208">
    <property type="entry name" value="URO-D"/>
    <property type="match status" value="1"/>
</dbReference>
<feature type="binding site" evidence="7">
    <location>
        <begin position="25"/>
        <end position="29"/>
    </location>
    <ligand>
        <name>substrate</name>
    </ligand>
</feature>
<dbReference type="EC" id="4.1.1.37" evidence="3 7"/>
<comment type="subunit">
    <text evidence="7">Homodimer.</text>
</comment>
<dbReference type="GO" id="GO:0004853">
    <property type="term" value="F:uroporphyrinogen decarboxylase activity"/>
    <property type="evidence" value="ECO:0007669"/>
    <property type="project" value="UniProtKB-UniRule"/>
</dbReference>
<name>A0A9X7VWL6_9BACL</name>